<protein>
    <recommendedName>
        <fullName evidence="3">Nucleotide-diphospho-sugar transferase domain-containing protein</fullName>
    </recommendedName>
</protein>
<dbReference type="PANTHER" id="PTHR46936:SF1">
    <property type="entry name" value="ARABINOSYLTRANSFERASE XEG113"/>
    <property type="match status" value="1"/>
</dbReference>
<organism evidence="4 5">
    <name type="scientific">Prymnesium parvum</name>
    <name type="common">Toxic golden alga</name>
    <dbReference type="NCBI Taxonomy" id="97485"/>
    <lineage>
        <taxon>Eukaryota</taxon>
        <taxon>Haptista</taxon>
        <taxon>Haptophyta</taxon>
        <taxon>Prymnesiophyceae</taxon>
        <taxon>Prymnesiales</taxon>
        <taxon>Prymnesiaceae</taxon>
        <taxon>Prymnesium</taxon>
    </lineage>
</organism>
<evidence type="ECO:0000256" key="2">
    <source>
        <dbReference type="SAM" id="SignalP"/>
    </source>
</evidence>
<dbReference type="Proteomes" id="UP001515480">
    <property type="component" value="Unassembled WGS sequence"/>
</dbReference>
<dbReference type="InterPro" id="IPR005069">
    <property type="entry name" value="Nucl-diP-sugar_transferase"/>
</dbReference>
<keyword evidence="5" id="KW-1185">Reference proteome</keyword>
<dbReference type="PANTHER" id="PTHR46936">
    <property type="entry name" value="ARABINOSYLTRANSFERASE XEG113"/>
    <property type="match status" value="1"/>
</dbReference>
<dbReference type="InterPro" id="IPR053250">
    <property type="entry name" value="Glycosyltransferase_77"/>
</dbReference>
<comment type="caution">
    <text evidence="4">The sequence shown here is derived from an EMBL/GenBank/DDBJ whole genome shotgun (WGS) entry which is preliminary data.</text>
</comment>
<accession>A0AB34JDK7</accession>
<proteinExistence type="predicted"/>
<feature type="chain" id="PRO_5044286876" description="Nucleotide-diphospho-sugar transferase domain-containing protein" evidence="2">
    <location>
        <begin position="22"/>
        <end position="805"/>
    </location>
</feature>
<evidence type="ECO:0000313" key="4">
    <source>
        <dbReference type="EMBL" id="KAL1519824.1"/>
    </source>
</evidence>
<feature type="signal peptide" evidence="2">
    <location>
        <begin position="1"/>
        <end position="21"/>
    </location>
</feature>
<keyword evidence="2" id="KW-0732">Signal</keyword>
<evidence type="ECO:0000256" key="1">
    <source>
        <dbReference type="SAM" id="MobiDB-lite"/>
    </source>
</evidence>
<gene>
    <name evidence="4" type="ORF">AB1Y20_023330</name>
</gene>
<dbReference type="EMBL" id="JBGBPQ010000009">
    <property type="protein sequence ID" value="KAL1519824.1"/>
    <property type="molecule type" value="Genomic_DNA"/>
</dbReference>
<dbReference type="Pfam" id="PF03407">
    <property type="entry name" value="Nucleotid_trans"/>
    <property type="match status" value="1"/>
</dbReference>
<dbReference type="AlphaFoldDB" id="A0AB34JDK7"/>
<feature type="region of interest" description="Disordered" evidence="1">
    <location>
        <begin position="786"/>
        <end position="805"/>
    </location>
</feature>
<feature type="region of interest" description="Disordered" evidence="1">
    <location>
        <begin position="28"/>
        <end position="58"/>
    </location>
</feature>
<evidence type="ECO:0000259" key="3">
    <source>
        <dbReference type="Pfam" id="PF03407"/>
    </source>
</evidence>
<sequence length="805" mass="89613">MRGQTVGAALLLLGGYHLIMQHAFSSSAPTGCAHRRPRRGAADTLDDRPPPPRAGMPSAWVAPRRSNLRANAPAAELLARLDGPTTVHFTFGSFSMMEFLHNWRHFVQKAGLRPALVGAADHQMFVACEAEGIGALEIAGGLDVWTYTRSRNASTAVQQGKSDFKYYRHHKRSFLELGLVKVAFLWELLELGHDILISDLDVVWIRPEWERWMSYRGEKHGRPPLPEAALQAMADVLVSTDELDEEYDAHGLWERWPHGVGWGRRSDLNTGVLFFRATNGSKAFVQAWRLAMLAKREVENTNDQFVFCDMVRSAAMEAVTSSAEHMAAWRASLGAHGLLREAPLASIGPSVRGVVISRRGFASGVPCLPDARCAPARFTLGTLPMRVFTGGHSYFMQRVHNFEGHALPRLQVLTVHFTFQYSDTPDFPHGKRQRAREAALWTADPPAYFSEGRFVRLVGPLYTAKQRVDIMRRFPEWSPQRHMHLDALQRAMVRDLLALGHALNATIILPRLMCTCDRYWGHTRNCRMPTAPEEMPMPYTCSQDALFEVKRWNVKGVRYREAAFLDHPSTSKAIVAAAVRVEVSPHARPPAAGSAEAKFTATLRPGTPMSEVEGAVLAANPEARLVEISTADVRRLCKWLGSTAANRRFNRLMRYVTSESARFCPMEDHDEAVANVPHWNWRNPYTAFNCTWGFAHPTSYPEPEDGKAPCGEHEEGMALPERSNSTTCPRVMLCDADTTPDGVDVGKWPRCNLEGYGGVDYETYGEQIKRSLAGMEGGRCPYPPGDVPGQGFAAPPPRVGLAKTE</sequence>
<evidence type="ECO:0000313" key="5">
    <source>
        <dbReference type="Proteomes" id="UP001515480"/>
    </source>
</evidence>
<feature type="domain" description="Nucleotide-diphospho-sugar transferase" evidence="3">
    <location>
        <begin position="115"/>
        <end position="423"/>
    </location>
</feature>
<name>A0AB34JDK7_PRYPA</name>
<reference evidence="4 5" key="1">
    <citation type="journal article" date="2024" name="Science">
        <title>Giant polyketide synthase enzymes in the biosynthesis of giant marine polyether toxins.</title>
        <authorList>
            <person name="Fallon T.R."/>
            <person name="Shende V.V."/>
            <person name="Wierzbicki I.H."/>
            <person name="Pendleton A.L."/>
            <person name="Watervoot N.F."/>
            <person name="Auber R.P."/>
            <person name="Gonzalez D.J."/>
            <person name="Wisecaver J.H."/>
            <person name="Moore B.S."/>
        </authorList>
    </citation>
    <scope>NUCLEOTIDE SEQUENCE [LARGE SCALE GENOMIC DNA]</scope>
    <source>
        <strain evidence="4 5">12B1</strain>
    </source>
</reference>
<dbReference type="GO" id="GO:0005794">
    <property type="term" value="C:Golgi apparatus"/>
    <property type="evidence" value="ECO:0007669"/>
    <property type="project" value="TreeGrafter"/>
</dbReference>
<dbReference type="GO" id="GO:0052636">
    <property type="term" value="F:arabinosyltransferase activity"/>
    <property type="evidence" value="ECO:0007669"/>
    <property type="project" value="TreeGrafter"/>
</dbReference>